<dbReference type="EMBL" id="ML992681">
    <property type="protein sequence ID" value="KAF2210372.1"/>
    <property type="molecule type" value="Genomic_DNA"/>
</dbReference>
<dbReference type="AlphaFoldDB" id="A0A6A6FAD9"/>
<feature type="compositionally biased region" description="Polar residues" evidence="1">
    <location>
        <begin position="1"/>
        <end position="23"/>
    </location>
</feature>
<dbReference type="OrthoDB" id="3431997at2759"/>
<feature type="region of interest" description="Disordered" evidence="1">
    <location>
        <begin position="1"/>
        <end position="33"/>
    </location>
</feature>
<keyword evidence="3" id="KW-1185">Reference proteome</keyword>
<protein>
    <submittedName>
        <fullName evidence="2">Uncharacterized protein</fullName>
    </submittedName>
</protein>
<evidence type="ECO:0000256" key="1">
    <source>
        <dbReference type="SAM" id="MobiDB-lite"/>
    </source>
</evidence>
<name>A0A6A6FAD9_9PEZI</name>
<accession>A0A6A6FAD9</accession>
<evidence type="ECO:0000313" key="2">
    <source>
        <dbReference type="EMBL" id="KAF2210372.1"/>
    </source>
</evidence>
<dbReference type="Proteomes" id="UP000799539">
    <property type="component" value="Unassembled WGS sequence"/>
</dbReference>
<evidence type="ECO:0000313" key="3">
    <source>
        <dbReference type="Proteomes" id="UP000799539"/>
    </source>
</evidence>
<sequence length="230" mass="25651">MTDSAETTDQPPLSRPPSYSTIDTPRDSPPSFELRHPTAATASLQILQNDTALYYAASHNAKDVSDIILHAGYDSKGPQLALLQFMSFSKDFKIYIGGLRSPVGEDWDIVRYAESGGKIFHRDPIHRFGSYSRTPNGQSVKEKLHWQKTRNPKLGASKFSRSDHKLVDEITDEVVAVYVEHSMRLGTHKGTITYVRKLGEMAEMAALMALLGLLERSRRHSKAVSTILGH</sequence>
<reference evidence="2" key="1">
    <citation type="journal article" date="2020" name="Stud. Mycol.">
        <title>101 Dothideomycetes genomes: a test case for predicting lifestyles and emergence of pathogens.</title>
        <authorList>
            <person name="Haridas S."/>
            <person name="Albert R."/>
            <person name="Binder M."/>
            <person name="Bloem J."/>
            <person name="Labutti K."/>
            <person name="Salamov A."/>
            <person name="Andreopoulos B."/>
            <person name="Baker S."/>
            <person name="Barry K."/>
            <person name="Bills G."/>
            <person name="Bluhm B."/>
            <person name="Cannon C."/>
            <person name="Castanera R."/>
            <person name="Culley D."/>
            <person name="Daum C."/>
            <person name="Ezra D."/>
            <person name="Gonzalez J."/>
            <person name="Henrissat B."/>
            <person name="Kuo A."/>
            <person name="Liang C."/>
            <person name="Lipzen A."/>
            <person name="Lutzoni F."/>
            <person name="Magnuson J."/>
            <person name="Mondo S."/>
            <person name="Nolan M."/>
            <person name="Ohm R."/>
            <person name="Pangilinan J."/>
            <person name="Park H.-J."/>
            <person name="Ramirez L."/>
            <person name="Alfaro M."/>
            <person name="Sun H."/>
            <person name="Tritt A."/>
            <person name="Yoshinaga Y."/>
            <person name="Zwiers L.-H."/>
            <person name="Turgeon B."/>
            <person name="Goodwin S."/>
            <person name="Spatafora J."/>
            <person name="Crous P."/>
            <person name="Grigoriev I."/>
        </authorList>
    </citation>
    <scope>NUCLEOTIDE SEQUENCE</scope>
    <source>
        <strain evidence="2">SCOH1-5</strain>
    </source>
</reference>
<organism evidence="2 3">
    <name type="scientific">Cercospora zeae-maydis SCOH1-5</name>
    <dbReference type="NCBI Taxonomy" id="717836"/>
    <lineage>
        <taxon>Eukaryota</taxon>
        <taxon>Fungi</taxon>
        <taxon>Dikarya</taxon>
        <taxon>Ascomycota</taxon>
        <taxon>Pezizomycotina</taxon>
        <taxon>Dothideomycetes</taxon>
        <taxon>Dothideomycetidae</taxon>
        <taxon>Mycosphaerellales</taxon>
        <taxon>Mycosphaerellaceae</taxon>
        <taxon>Cercospora</taxon>
    </lineage>
</organism>
<gene>
    <name evidence="2" type="ORF">CERZMDRAFT_118199</name>
</gene>
<proteinExistence type="predicted"/>